<dbReference type="Pfam" id="PF00782">
    <property type="entry name" value="DSPc"/>
    <property type="match status" value="1"/>
</dbReference>
<dbReference type="Proteomes" id="UP000785679">
    <property type="component" value="Unassembled WGS sequence"/>
</dbReference>
<reference evidence="7" key="1">
    <citation type="submission" date="2019-06" db="EMBL/GenBank/DDBJ databases">
        <authorList>
            <person name="Zheng W."/>
        </authorList>
    </citation>
    <scope>NUCLEOTIDE SEQUENCE</scope>
    <source>
        <strain evidence="7">QDHG01</strain>
    </source>
</reference>
<accession>A0A8J8SYC6</accession>
<name>A0A8J8SYC6_HALGN</name>
<proteinExistence type="inferred from homology"/>
<dbReference type="PROSITE" id="PS00383">
    <property type="entry name" value="TYR_PHOSPHATASE_1"/>
    <property type="match status" value="1"/>
</dbReference>
<evidence type="ECO:0000256" key="3">
    <source>
        <dbReference type="ARBA" id="ARBA00022801"/>
    </source>
</evidence>
<evidence type="ECO:0000256" key="1">
    <source>
        <dbReference type="ARBA" id="ARBA00008601"/>
    </source>
</evidence>
<dbReference type="PROSITE" id="PS50056">
    <property type="entry name" value="TYR_PHOSPHATASE_2"/>
    <property type="match status" value="1"/>
</dbReference>
<sequence>MVDLYQGLSDQETLILTSLMKTDPDLILERPGAIYLGNVSHAQNLEILKSKGIQVVLQVSGEITEPPHPEHFEYHQFVLGDSEQADITEHAKRAVEIIEKCHQEGKTVFVHCSAGQSRSASLVIAYVMKTHQLSFQEALNLVTVGRPCVAPNEGFKKTLSTMQF</sequence>
<comment type="caution">
    <text evidence="7">The sequence shown here is derived from an EMBL/GenBank/DDBJ whole genome shotgun (WGS) entry which is preliminary data.</text>
</comment>
<dbReference type="SMART" id="SM00195">
    <property type="entry name" value="DSPc"/>
    <property type="match status" value="1"/>
</dbReference>
<dbReference type="PANTHER" id="PTHR10159">
    <property type="entry name" value="DUAL SPECIFICITY PROTEIN PHOSPHATASE"/>
    <property type="match status" value="1"/>
</dbReference>
<dbReference type="InterPro" id="IPR000387">
    <property type="entry name" value="Tyr_Pase_dom"/>
</dbReference>
<feature type="domain" description="Tyrosine-protein phosphatase" evidence="5">
    <location>
        <begin position="26"/>
        <end position="164"/>
    </location>
</feature>
<dbReference type="InterPro" id="IPR029021">
    <property type="entry name" value="Prot-tyrosine_phosphatase-like"/>
</dbReference>
<evidence type="ECO:0000313" key="7">
    <source>
        <dbReference type="EMBL" id="TNV75377.1"/>
    </source>
</evidence>
<dbReference type="InterPro" id="IPR000340">
    <property type="entry name" value="Dual-sp_phosphatase_cat-dom"/>
</dbReference>
<dbReference type="AlphaFoldDB" id="A0A8J8SYC6"/>
<dbReference type="InterPro" id="IPR016130">
    <property type="entry name" value="Tyr_Pase_AS"/>
</dbReference>
<keyword evidence="8" id="KW-1185">Reference proteome</keyword>
<evidence type="ECO:0000256" key="2">
    <source>
        <dbReference type="ARBA" id="ARBA00013064"/>
    </source>
</evidence>
<gene>
    <name evidence="7" type="ORF">FGO68_gene2411</name>
</gene>
<dbReference type="GO" id="GO:0004725">
    <property type="term" value="F:protein tyrosine phosphatase activity"/>
    <property type="evidence" value="ECO:0007669"/>
    <property type="project" value="UniProtKB-EC"/>
</dbReference>
<evidence type="ECO:0000259" key="6">
    <source>
        <dbReference type="PROSITE" id="PS50056"/>
    </source>
</evidence>
<dbReference type="EC" id="3.1.3.48" evidence="2"/>
<dbReference type="OrthoDB" id="10252009at2759"/>
<dbReference type="PROSITE" id="PS50054">
    <property type="entry name" value="TYR_PHOSPHATASE_DUAL"/>
    <property type="match status" value="1"/>
</dbReference>
<evidence type="ECO:0000256" key="4">
    <source>
        <dbReference type="ARBA" id="ARBA00022912"/>
    </source>
</evidence>
<protein>
    <recommendedName>
        <fullName evidence="2">protein-tyrosine-phosphatase</fullName>
        <ecNumber evidence="2">3.1.3.48</ecNumber>
    </recommendedName>
</protein>
<evidence type="ECO:0000259" key="5">
    <source>
        <dbReference type="PROSITE" id="PS50054"/>
    </source>
</evidence>
<dbReference type="Gene3D" id="3.90.190.10">
    <property type="entry name" value="Protein tyrosine phosphatase superfamily"/>
    <property type="match status" value="1"/>
</dbReference>
<dbReference type="SUPFAM" id="SSF52799">
    <property type="entry name" value="(Phosphotyrosine protein) phosphatases II"/>
    <property type="match status" value="1"/>
</dbReference>
<organism evidence="7 8">
    <name type="scientific">Halteria grandinella</name>
    <dbReference type="NCBI Taxonomy" id="5974"/>
    <lineage>
        <taxon>Eukaryota</taxon>
        <taxon>Sar</taxon>
        <taxon>Alveolata</taxon>
        <taxon>Ciliophora</taxon>
        <taxon>Intramacronucleata</taxon>
        <taxon>Spirotrichea</taxon>
        <taxon>Stichotrichia</taxon>
        <taxon>Sporadotrichida</taxon>
        <taxon>Halteriidae</taxon>
        <taxon>Halteria</taxon>
    </lineage>
</organism>
<dbReference type="CDD" id="cd14498">
    <property type="entry name" value="DSP"/>
    <property type="match status" value="1"/>
</dbReference>
<dbReference type="EMBL" id="RRYP01015729">
    <property type="protein sequence ID" value="TNV75377.1"/>
    <property type="molecule type" value="Genomic_DNA"/>
</dbReference>
<feature type="domain" description="Tyrosine specific protein phosphatases" evidence="6">
    <location>
        <begin position="92"/>
        <end position="147"/>
    </location>
</feature>
<comment type="similarity">
    <text evidence="1">Belongs to the protein-tyrosine phosphatase family. Non-receptor class dual specificity subfamily.</text>
</comment>
<dbReference type="PANTHER" id="PTHR10159:SF519">
    <property type="entry name" value="DUAL SPECIFICITY PROTEIN PHOSPHATASE MPK3"/>
    <property type="match status" value="1"/>
</dbReference>
<dbReference type="GO" id="GO:0043409">
    <property type="term" value="P:negative regulation of MAPK cascade"/>
    <property type="evidence" value="ECO:0007669"/>
    <property type="project" value="TreeGrafter"/>
</dbReference>
<dbReference type="InterPro" id="IPR020422">
    <property type="entry name" value="TYR_PHOSPHATASE_DUAL_dom"/>
</dbReference>
<dbReference type="GO" id="GO:0005737">
    <property type="term" value="C:cytoplasm"/>
    <property type="evidence" value="ECO:0007669"/>
    <property type="project" value="TreeGrafter"/>
</dbReference>
<evidence type="ECO:0000313" key="8">
    <source>
        <dbReference type="Proteomes" id="UP000785679"/>
    </source>
</evidence>
<keyword evidence="3" id="KW-0378">Hydrolase</keyword>
<keyword evidence="4" id="KW-0904">Protein phosphatase</keyword>